<dbReference type="InterPro" id="IPR003781">
    <property type="entry name" value="CoA-bd"/>
</dbReference>
<dbReference type="PANTHER" id="PTHR43334">
    <property type="entry name" value="ACETATE--COA LIGASE [ADP-FORMING]"/>
    <property type="match status" value="1"/>
</dbReference>
<dbReference type="GO" id="GO:0016874">
    <property type="term" value="F:ligase activity"/>
    <property type="evidence" value="ECO:0007669"/>
    <property type="project" value="UniProtKB-KW"/>
</dbReference>
<evidence type="ECO:0000256" key="4">
    <source>
        <dbReference type="ARBA" id="ARBA00022840"/>
    </source>
</evidence>
<dbReference type="Pfam" id="PF00583">
    <property type="entry name" value="Acetyltransf_1"/>
    <property type="match status" value="1"/>
</dbReference>
<keyword evidence="3" id="KW-0547">Nucleotide-binding</keyword>
<evidence type="ECO:0000313" key="6">
    <source>
        <dbReference type="EMBL" id="MDQ7248267.1"/>
    </source>
</evidence>
<keyword evidence="2 6" id="KW-0436">Ligase</keyword>
<dbReference type="InterPro" id="IPR016181">
    <property type="entry name" value="Acyl_CoA_acyltransferase"/>
</dbReference>
<feature type="domain" description="N-acetyltransferase" evidence="5">
    <location>
        <begin position="733"/>
        <end position="890"/>
    </location>
</feature>
<dbReference type="InterPro" id="IPR032875">
    <property type="entry name" value="Succ_CoA_lig_flav_dom"/>
</dbReference>
<evidence type="ECO:0000313" key="7">
    <source>
        <dbReference type="Proteomes" id="UP001230156"/>
    </source>
</evidence>
<comment type="caution">
    <text evidence="6">The sequence shown here is derived from an EMBL/GenBank/DDBJ whole genome shotgun (WGS) entry which is preliminary data.</text>
</comment>
<dbReference type="InterPro" id="IPR043938">
    <property type="entry name" value="Ligase_CoA_dom"/>
</dbReference>
<dbReference type="InterPro" id="IPR000182">
    <property type="entry name" value="GNAT_dom"/>
</dbReference>
<protein>
    <submittedName>
        <fullName evidence="6">Bifunctional acetate--CoA ligase family protein/GNAT family N-acetyltransferase</fullName>
    </submittedName>
</protein>
<dbReference type="RefSeq" id="WP_379955719.1">
    <property type="nucleotide sequence ID" value="NZ_JAUYVI010000003.1"/>
</dbReference>
<dbReference type="SMART" id="SM00881">
    <property type="entry name" value="CoA_binding"/>
    <property type="match status" value="1"/>
</dbReference>
<dbReference type="Gene3D" id="3.40.630.30">
    <property type="match status" value="1"/>
</dbReference>
<gene>
    <name evidence="6" type="ORF">Q8A70_11355</name>
</gene>
<dbReference type="PROSITE" id="PS51186">
    <property type="entry name" value="GNAT"/>
    <property type="match status" value="1"/>
</dbReference>
<dbReference type="Pfam" id="PF13607">
    <property type="entry name" value="Succ_CoA_lig"/>
    <property type="match status" value="1"/>
</dbReference>
<proteinExistence type="predicted"/>
<accession>A0ABU0YKP2</accession>
<dbReference type="InterPro" id="IPR036291">
    <property type="entry name" value="NAD(P)-bd_dom_sf"/>
</dbReference>
<dbReference type="SUPFAM" id="SSF55729">
    <property type="entry name" value="Acyl-CoA N-acyltransferases (Nat)"/>
    <property type="match status" value="1"/>
</dbReference>
<dbReference type="SUPFAM" id="SSF52210">
    <property type="entry name" value="Succinyl-CoA synthetase domains"/>
    <property type="match status" value="2"/>
</dbReference>
<dbReference type="InterPro" id="IPR051538">
    <property type="entry name" value="Acyl-CoA_Synth/Transferase"/>
</dbReference>
<dbReference type="PANTHER" id="PTHR43334:SF1">
    <property type="entry name" value="3-HYDROXYPROPIONATE--COA LIGASE [ADP-FORMING]"/>
    <property type="match status" value="1"/>
</dbReference>
<evidence type="ECO:0000256" key="1">
    <source>
        <dbReference type="ARBA" id="ARBA00022532"/>
    </source>
</evidence>
<dbReference type="Proteomes" id="UP001230156">
    <property type="component" value="Unassembled WGS sequence"/>
</dbReference>
<keyword evidence="7" id="KW-1185">Reference proteome</keyword>
<keyword evidence="4" id="KW-0067">ATP-binding</keyword>
<evidence type="ECO:0000259" key="5">
    <source>
        <dbReference type="PROSITE" id="PS51186"/>
    </source>
</evidence>
<name>A0ABU0YKP2_9PROT</name>
<dbReference type="InterPro" id="IPR016102">
    <property type="entry name" value="Succinyl-CoA_synth-like"/>
</dbReference>
<dbReference type="Pfam" id="PF19045">
    <property type="entry name" value="Ligase_CoA_2"/>
    <property type="match status" value="1"/>
</dbReference>
<dbReference type="InterPro" id="IPR013815">
    <property type="entry name" value="ATP_grasp_subdomain_1"/>
</dbReference>
<dbReference type="Gene3D" id="3.30.470.20">
    <property type="entry name" value="ATP-grasp fold, B domain"/>
    <property type="match status" value="1"/>
</dbReference>
<reference evidence="7" key="1">
    <citation type="submission" date="2023-08" db="EMBL/GenBank/DDBJ databases">
        <title>Rhodospirillaceae gen. nov., a novel taxon isolated from the Yangtze River Yuezi River estuary sludge.</title>
        <authorList>
            <person name="Ruan L."/>
        </authorList>
    </citation>
    <scope>NUCLEOTIDE SEQUENCE [LARGE SCALE GENOMIC DNA]</scope>
    <source>
        <strain evidence="7">R-7</strain>
    </source>
</reference>
<organism evidence="6 7">
    <name type="scientific">Dongia sedimenti</name>
    <dbReference type="NCBI Taxonomy" id="3064282"/>
    <lineage>
        <taxon>Bacteria</taxon>
        <taxon>Pseudomonadati</taxon>
        <taxon>Pseudomonadota</taxon>
        <taxon>Alphaproteobacteria</taxon>
        <taxon>Rhodospirillales</taxon>
        <taxon>Dongiaceae</taxon>
        <taxon>Dongia</taxon>
    </lineage>
</organism>
<sequence>MSTRNLRSLLRPQSIALIGASDRPGHMGQVTWRNLTQSGFAGRLYPVNPNHGQVGDTMAYPNIAALPEAPDLAVIVTPVQTVPGIVAELAEKGVKAAIIITAGFGGSEGQAMKQRMLDAARPSTLRILGPNCLGLIVPGLGVNAAFAHLMPKTGGLAFLSQSGAILTSVIDWAQPRGIGFSHLVSMGELADVDFGDMLDYLADDPETTAILMYVEAVTQARKFMSAARRAARVKPVIAIKAGRHSEAAKAVASHTGAMAGADAVYDAAFRRAGMLRVYQLDELFAAAQTLAVSRIPRGGRLAIMTNGGGMGILATDTLIDAGGRLAELAPATVEQLNAVLPAGWSHGNPVDIIGDAPPERFAATAQILRNDPNVDALLALNCPTAIADPVAAADKVIEAVAGSRLCVMTSWIGEATAVEARRHFSEAGIPTYETPEAAVRAFGHVVAYRRNREMLMETPPSMPTSFQVEMEPVRAIVDRALAEKREMLTGPEAQTILGAYHIPTTQAATAATPAEARAVAQKMSGLFAVKILSPDITHKSDIGGVTLGVDGAEAVEQAAEAIIARAKRLRPAARILGVSIEPMIRRTDSVELILGMIEDAQFGPVLLFGHGGVAVERLADSALALPPLNISLAHDLMEKTRVYRLLTGYRNQPKADIDAIALTLVKLSQLIVDVPEIVELDINPLLADQNGVVALDARMKVRPTPLKGATRLAIRPYPRRLEDTVEDQDGRAFMIRPILPEDEPEIQALIARLSPRAIRLRFFAPLKALSHMDAARLTQIDYDREMALVLTQPGPAGKMPIHAVVRLISDANNEHGEYAVVVQDDLTGKGLGMLLMKRIIEYAKTRGLGEIIGHVLSENTTMLKLCEELGFSIHRQTDDTSGVMVRLKLG</sequence>
<dbReference type="Gene3D" id="3.40.50.720">
    <property type="entry name" value="NAD(P)-binding Rossmann-like Domain"/>
    <property type="match status" value="1"/>
</dbReference>
<dbReference type="EMBL" id="JAUYVI010000003">
    <property type="protein sequence ID" value="MDQ7248267.1"/>
    <property type="molecule type" value="Genomic_DNA"/>
</dbReference>
<keyword evidence="1" id="KW-0816">Tricarboxylic acid cycle</keyword>
<dbReference type="SUPFAM" id="SSF51735">
    <property type="entry name" value="NAD(P)-binding Rossmann-fold domains"/>
    <property type="match status" value="1"/>
</dbReference>
<dbReference type="Gene3D" id="3.30.1490.20">
    <property type="entry name" value="ATP-grasp fold, A domain"/>
    <property type="match status" value="1"/>
</dbReference>
<evidence type="ECO:0000256" key="2">
    <source>
        <dbReference type="ARBA" id="ARBA00022598"/>
    </source>
</evidence>
<evidence type="ECO:0000256" key="3">
    <source>
        <dbReference type="ARBA" id="ARBA00022741"/>
    </source>
</evidence>
<dbReference type="Pfam" id="PF13549">
    <property type="entry name" value="ATP-grasp_5"/>
    <property type="match status" value="1"/>
</dbReference>
<dbReference type="Gene3D" id="3.40.50.261">
    <property type="entry name" value="Succinyl-CoA synthetase domains"/>
    <property type="match status" value="2"/>
</dbReference>
<dbReference type="SUPFAM" id="SSF56059">
    <property type="entry name" value="Glutathione synthetase ATP-binding domain-like"/>
    <property type="match status" value="1"/>
</dbReference>
<dbReference type="Pfam" id="PF13380">
    <property type="entry name" value="CoA_binding_2"/>
    <property type="match status" value="1"/>
</dbReference>